<sequence length="370" mass="40456">MFPGQGSQIRGMGEPLFDRFSELVEQADQVLGYSIRELCVEDPRGELNRTEFTQPALFVVNALTNYAKLEDGEETPDFVAGHSLGELNALLAAGCFDFKTGVKLVKKRGELMSRAEKGAMAAIVNVSKEQIESTLVEHKLTQIGIANYNTPTQIVISGLADEIAKAEPLFKQGNTRFYPLNTSGAFHSRFMQPAMDAFAKFLKSFKFADPTIPVIANYTAQPYERRKIADNLAKQIANTVRWSESVQYLLALAKERGEDVTFAELGPGDVLTRLVETIRILTPGSSSPRSVSASARGPAGDGGMPDSADAASKVATWNSCFPVGTKVKSLVFDYHDLETRTAAMVLFGHRAAVYMNGYNGYFELDELVAI</sequence>
<protein>
    <recommendedName>
        <fullName evidence="1">[acyl-carrier-protein] S-malonyltransferase</fullName>
        <ecNumber evidence="1">2.3.1.39</ecNumber>
    </recommendedName>
</protein>
<dbReference type="InterPro" id="IPR016035">
    <property type="entry name" value="Acyl_Trfase/lysoPLipase"/>
</dbReference>
<evidence type="ECO:0000256" key="2">
    <source>
        <dbReference type="ARBA" id="ARBA00022679"/>
    </source>
</evidence>
<dbReference type="GO" id="GO:0006633">
    <property type="term" value="P:fatty acid biosynthetic process"/>
    <property type="evidence" value="ECO:0007669"/>
    <property type="project" value="TreeGrafter"/>
</dbReference>
<accession>A0A6J5EK11</accession>
<evidence type="ECO:0000313" key="8">
    <source>
        <dbReference type="Proteomes" id="UP000494363"/>
    </source>
</evidence>
<proteinExistence type="predicted"/>
<dbReference type="GO" id="GO:0004314">
    <property type="term" value="F:[acyl-carrier-protein] S-malonyltransferase activity"/>
    <property type="evidence" value="ECO:0007669"/>
    <property type="project" value="UniProtKB-EC"/>
</dbReference>
<dbReference type="PANTHER" id="PTHR42681">
    <property type="entry name" value="MALONYL-COA-ACYL CARRIER PROTEIN TRANSACYLASE, MITOCHONDRIAL"/>
    <property type="match status" value="1"/>
</dbReference>
<dbReference type="Gene3D" id="3.30.70.250">
    <property type="entry name" value="Malonyl-CoA ACP transacylase, ACP-binding"/>
    <property type="match status" value="1"/>
</dbReference>
<organism evidence="7 8">
    <name type="scientific">Paraburkholderia humisilvae</name>
    <dbReference type="NCBI Taxonomy" id="627669"/>
    <lineage>
        <taxon>Bacteria</taxon>
        <taxon>Pseudomonadati</taxon>
        <taxon>Pseudomonadota</taxon>
        <taxon>Betaproteobacteria</taxon>
        <taxon>Burkholderiales</taxon>
        <taxon>Burkholderiaceae</taxon>
        <taxon>Paraburkholderia</taxon>
    </lineage>
</organism>
<dbReference type="SUPFAM" id="SSF55048">
    <property type="entry name" value="Probable ACP-binding domain of malonyl-CoA ACP transacylase"/>
    <property type="match status" value="1"/>
</dbReference>
<dbReference type="GO" id="GO:0005829">
    <property type="term" value="C:cytosol"/>
    <property type="evidence" value="ECO:0007669"/>
    <property type="project" value="TreeGrafter"/>
</dbReference>
<dbReference type="InterPro" id="IPR050858">
    <property type="entry name" value="Mal-CoA-ACP_Trans/PKS_FabD"/>
</dbReference>
<dbReference type="AlphaFoldDB" id="A0A6J5EK11"/>
<dbReference type="Pfam" id="PF00698">
    <property type="entry name" value="Acyl_transf_1"/>
    <property type="match status" value="1"/>
</dbReference>
<name>A0A6J5EK11_9BURK</name>
<dbReference type="InterPro" id="IPR001227">
    <property type="entry name" value="Ac_transferase_dom_sf"/>
</dbReference>
<dbReference type="InterPro" id="IPR014043">
    <property type="entry name" value="Acyl_transferase_dom"/>
</dbReference>
<evidence type="ECO:0000313" key="7">
    <source>
        <dbReference type="EMBL" id="CAB3765791.1"/>
    </source>
</evidence>
<dbReference type="PANTHER" id="PTHR42681:SF1">
    <property type="entry name" value="MALONYL-COA-ACYL CARRIER PROTEIN TRANSACYLASE, MITOCHONDRIAL"/>
    <property type="match status" value="1"/>
</dbReference>
<dbReference type="Gene3D" id="3.40.366.10">
    <property type="entry name" value="Malonyl-Coenzyme A Acyl Carrier Protein, domain 2"/>
    <property type="match status" value="1"/>
</dbReference>
<evidence type="ECO:0000256" key="5">
    <source>
        <dbReference type="SAM" id="MobiDB-lite"/>
    </source>
</evidence>
<dbReference type="InterPro" id="IPR004410">
    <property type="entry name" value="Malonyl_CoA-ACP_transAc_FabD"/>
</dbReference>
<feature type="domain" description="Malonyl-CoA:ACP transacylase (MAT)" evidence="6">
    <location>
        <begin position="1"/>
        <end position="298"/>
    </location>
</feature>
<evidence type="ECO:0000259" key="6">
    <source>
        <dbReference type="SMART" id="SM00827"/>
    </source>
</evidence>
<dbReference type="RefSeq" id="WP_175229342.1">
    <property type="nucleotide sequence ID" value="NZ_CADIKH010000028.1"/>
</dbReference>
<comment type="catalytic activity">
    <reaction evidence="4">
        <text>holo-[ACP] + malonyl-CoA = malonyl-[ACP] + CoA</text>
        <dbReference type="Rhea" id="RHEA:41792"/>
        <dbReference type="Rhea" id="RHEA-COMP:9623"/>
        <dbReference type="Rhea" id="RHEA-COMP:9685"/>
        <dbReference type="ChEBI" id="CHEBI:57287"/>
        <dbReference type="ChEBI" id="CHEBI:57384"/>
        <dbReference type="ChEBI" id="CHEBI:64479"/>
        <dbReference type="ChEBI" id="CHEBI:78449"/>
        <dbReference type="EC" id="2.3.1.39"/>
    </reaction>
</comment>
<feature type="region of interest" description="Disordered" evidence="5">
    <location>
        <begin position="284"/>
        <end position="308"/>
    </location>
</feature>
<dbReference type="Proteomes" id="UP000494363">
    <property type="component" value="Unassembled WGS sequence"/>
</dbReference>
<dbReference type="EMBL" id="CADIKH010000028">
    <property type="protein sequence ID" value="CAB3765791.1"/>
    <property type="molecule type" value="Genomic_DNA"/>
</dbReference>
<dbReference type="SUPFAM" id="SSF52151">
    <property type="entry name" value="FabD/lysophospholipase-like"/>
    <property type="match status" value="1"/>
</dbReference>
<keyword evidence="3" id="KW-0012">Acyltransferase</keyword>
<evidence type="ECO:0000256" key="4">
    <source>
        <dbReference type="ARBA" id="ARBA00048462"/>
    </source>
</evidence>
<dbReference type="EC" id="2.3.1.39" evidence="1"/>
<keyword evidence="8" id="KW-1185">Reference proteome</keyword>
<evidence type="ECO:0000256" key="1">
    <source>
        <dbReference type="ARBA" id="ARBA00013258"/>
    </source>
</evidence>
<dbReference type="SMART" id="SM00827">
    <property type="entry name" value="PKS_AT"/>
    <property type="match status" value="1"/>
</dbReference>
<gene>
    <name evidence="7" type="ORF">LMG29542_05232</name>
</gene>
<dbReference type="NCBIfam" id="TIGR00128">
    <property type="entry name" value="fabD"/>
    <property type="match status" value="1"/>
</dbReference>
<feature type="compositionally biased region" description="Low complexity" evidence="5">
    <location>
        <begin position="284"/>
        <end position="298"/>
    </location>
</feature>
<evidence type="ECO:0000256" key="3">
    <source>
        <dbReference type="ARBA" id="ARBA00023315"/>
    </source>
</evidence>
<dbReference type="InterPro" id="IPR016036">
    <property type="entry name" value="Malonyl_transacylase_ACP-bd"/>
</dbReference>
<reference evidence="7 8" key="1">
    <citation type="submission" date="2020-04" db="EMBL/GenBank/DDBJ databases">
        <authorList>
            <person name="De Canck E."/>
        </authorList>
    </citation>
    <scope>NUCLEOTIDE SEQUENCE [LARGE SCALE GENOMIC DNA]</scope>
    <source>
        <strain evidence="7 8">LMG 29542</strain>
    </source>
</reference>
<keyword evidence="2" id="KW-0808">Transferase</keyword>